<dbReference type="EMBL" id="JARFVA010000001">
    <property type="protein sequence ID" value="MDF0706084.1"/>
    <property type="molecule type" value="Genomic_DNA"/>
</dbReference>
<feature type="domain" description="Tail specific protease" evidence="1">
    <location>
        <begin position="190"/>
        <end position="374"/>
    </location>
</feature>
<dbReference type="InterPro" id="IPR005151">
    <property type="entry name" value="Tail-specific_protease"/>
</dbReference>
<dbReference type="InterPro" id="IPR029045">
    <property type="entry name" value="ClpP/crotonase-like_dom_sf"/>
</dbReference>
<evidence type="ECO:0000259" key="1">
    <source>
        <dbReference type="SMART" id="SM00245"/>
    </source>
</evidence>
<protein>
    <submittedName>
        <fullName evidence="2">S41 family peptidase</fullName>
    </submittedName>
</protein>
<dbReference type="SUPFAM" id="SSF52096">
    <property type="entry name" value="ClpP/crotonase"/>
    <property type="match status" value="1"/>
</dbReference>
<dbReference type="Gene3D" id="3.90.226.10">
    <property type="entry name" value="2-enoyl-CoA Hydratase, Chain A, domain 1"/>
    <property type="match status" value="2"/>
</dbReference>
<gene>
    <name evidence="2" type="ORF">PY091_02575</name>
</gene>
<dbReference type="SMART" id="SM00245">
    <property type="entry name" value="TSPc"/>
    <property type="match status" value="1"/>
</dbReference>
<reference evidence="2 3" key="1">
    <citation type="submission" date="2023-03" db="EMBL/GenBank/DDBJ databases">
        <title>Muricauda XX sp. nov. and Muricauda XXX sp. nov., two novel species isolated from Okinawa Trough.</title>
        <authorList>
            <person name="Cao W."/>
            <person name="Deng X."/>
        </authorList>
    </citation>
    <scope>NUCLEOTIDE SEQUENCE [LARGE SCALE GENOMIC DNA]</scope>
    <source>
        <strain evidence="2 3">81s02</strain>
    </source>
</reference>
<accession>A0ABT5XJM8</accession>
<organism evidence="2 3">
    <name type="scientific">Flagellimonas okinawensis</name>
    <dbReference type="NCBI Taxonomy" id="3031324"/>
    <lineage>
        <taxon>Bacteria</taxon>
        <taxon>Pseudomonadati</taxon>
        <taxon>Bacteroidota</taxon>
        <taxon>Flavobacteriia</taxon>
        <taxon>Flavobacteriales</taxon>
        <taxon>Flavobacteriaceae</taxon>
        <taxon>Flagellimonas</taxon>
    </lineage>
</organism>
<dbReference type="Pfam" id="PF03572">
    <property type="entry name" value="Peptidase_S41"/>
    <property type="match status" value="2"/>
</dbReference>
<dbReference type="RefSeq" id="WP_275648189.1">
    <property type="nucleotide sequence ID" value="NZ_JARFVA010000001.1"/>
</dbReference>
<sequence>MSKHAITILFLVVTTIITAQNKTCNCLEELDNISELIKNAASYKIQVKKQNRETELEAWKSQIVKEIENDTLKDYFCVGYLQKFASFIKDRHNEIYWRPDDIPTHVPMYTKTLDTRLVQNDGVSGIYHMGSDKIYVNKESDGVWYGITLSSNNENWTEGSIRLKIQQTPQGNYELFEFYQNGILFYQNNIKIQDGRIHGTFWNTSNQYFFNKNHKNNFNYESLGPTVDYIGIKTLKRTRSLMKEAEQFYEENLPKLTHQNLIIDLRNNGGGATKQADDLLKYIRKNTDIQHIYVLINFKTGSAAELTALALKKDPRTKIAGENSRGMLEYGYGNKSFSGKTDCAGINAVFSTEHVDKKYSPYEIKGITPDIELGNNADWIEQLLQTN</sequence>
<comment type="caution">
    <text evidence="2">The sequence shown here is derived from an EMBL/GenBank/DDBJ whole genome shotgun (WGS) entry which is preliminary data.</text>
</comment>
<dbReference type="Proteomes" id="UP001217083">
    <property type="component" value="Unassembled WGS sequence"/>
</dbReference>
<proteinExistence type="predicted"/>
<name>A0ABT5XJM8_9FLAO</name>
<keyword evidence="3" id="KW-1185">Reference proteome</keyword>
<evidence type="ECO:0000313" key="2">
    <source>
        <dbReference type="EMBL" id="MDF0706084.1"/>
    </source>
</evidence>
<evidence type="ECO:0000313" key="3">
    <source>
        <dbReference type="Proteomes" id="UP001217083"/>
    </source>
</evidence>